<feature type="signal peptide" evidence="1">
    <location>
        <begin position="1"/>
        <end position="22"/>
    </location>
</feature>
<protein>
    <submittedName>
        <fullName evidence="3">DUF4962 domain-containing protein</fullName>
    </submittedName>
</protein>
<keyword evidence="4" id="KW-1185">Reference proteome</keyword>
<dbReference type="RefSeq" id="WP_219316562.1">
    <property type="nucleotide sequence ID" value="NZ_JAHWYN010000004.1"/>
</dbReference>
<dbReference type="PROSITE" id="PS51257">
    <property type="entry name" value="PROKAR_LIPOPROTEIN"/>
    <property type="match status" value="1"/>
</dbReference>
<evidence type="ECO:0000313" key="4">
    <source>
        <dbReference type="Proteomes" id="UP000812031"/>
    </source>
</evidence>
<reference evidence="3 4" key="1">
    <citation type="submission" date="2021-07" db="EMBL/GenBank/DDBJ databases">
        <title>Flavobacterium sp. nov. isolated from sediment on the Taihu Lake.</title>
        <authorList>
            <person name="Qu J.-H."/>
        </authorList>
    </citation>
    <scope>NUCLEOTIDE SEQUENCE [LARGE SCALE GENOMIC DNA]</scope>
    <source>
        <strain evidence="3 4">NAS39</strain>
    </source>
</reference>
<sequence>MKKFIYLSIISAFLISCGNDDAPEETQNVAPTTPTLVAPVNNKLCTNNAVSFQWEVSADSNGDPIIYQIQVAKDKDFTHIVMTAESSATYQNFTLEKATAYYWRVKSTDNEKLSSTYSTIYSFYTSGDGVVNYLPFAPDLVSPELNSVLNATTAKLEWTAKDVDTKDVLVYDVYFGTTNPPTEKIGVDQSTSTLDVNIVSSKEYFWKVVVKDDKGGETIGQTWRFRTN</sequence>
<dbReference type="InterPro" id="IPR003961">
    <property type="entry name" value="FN3_dom"/>
</dbReference>
<proteinExistence type="predicted"/>
<feature type="chain" id="PRO_5045678965" evidence="1">
    <location>
        <begin position="23"/>
        <end position="228"/>
    </location>
</feature>
<evidence type="ECO:0000313" key="3">
    <source>
        <dbReference type="EMBL" id="MBW4360054.1"/>
    </source>
</evidence>
<name>A0ABS6XTX7_9FLAO</name>
<gene>
    <name evidence="3" type="ORF">KZH69_06110</name>
</gene>
<dbReference type="Pfam" id="PF25788">
    <property type="entry name" value="Ig_Rha78A_N"/>
    <property type="match status" value="1"/>
</dbReference>
<dbReference type="EMBL" id="JAHWYN010000004">
    <property type="protein sequence ID" value="MBW4360054.1"/>
    <property type="molecule type" value="Genomic_DNA"/>
</dbReference>
<comment type="caution">
    <text evidence="3">The sequence shown here is derived from an EMBL/GenBank/DDBJ whole genome shotgun (WGS) entry which is preliminary data.</text>
</comment>
<organism evidence="3 4">
    <name type="scientific">Flavobacterium taihuense</name>
    <dbReference type="NCBI Taxonomy" id="2857508"/>
    <lineage>
        <taxon>Bacteria</taxon>
        <taxon>Pseudomonadati</taxon>
        <taxon>Bacteroidota</taxon>
        <taxon>Flavobacteriia</taxon>
        <taxon>Flavobacteriales</taxon>
        <taxon>Flavobacteriaceae</taxon>
        <taxon>Flavobacterium</taxon>
    </lineage>
</organism>
<evidence type="ECO:0000256" key="1">
    <source>
        <dbReference type="SAM" id="SignalP"/>
    </source>
</evidence>
<feature type="domain" description="Fibronectin type-III" evidence="2">
    <location>
        <begin position="30"/>
        <end position="128"/>
    </location>
</feature>
<accession>A0ABS6XTX7</accession>
<dbReference type="Proteomes" id="UP000812031">
    <property type="component" value="Unassembled WGS sequence"/>
</dbReference>
<dbReference type="PROSITE" id="PS50853">
    <property type="entry name" value="FN3"/>
    <property type="match status" value="1"/>
</dbReference>
<evidence type="ECO:0000259" key="2">
    <source>
        <dbReference type="PROSITE" id="PS50853"/>
    </source>
</evidence>
<keyword evidence="1" id="KW-0732">Signal</keyword>